<organism evidence="1 2">
    <name type="scientific">Corchorus olitorius</name>
    <dbReference type="NCBI Taxonomy" id="93759"/>
    <lineage>
        <taxon>Eukaryota</taxon>
        <taxon>Viridiplantae</taxon>
        <taxon>Streptophyta</taxon>
        <taxon>Embryophyta</taxon>
        <taxon>Tracheophyta</taxon>
        <taxon>Spermatophyta</taxon>
        <taxon>Magnoliopsida</taxon>
        <taxon>eudicotyledons</taxon>
        <taxon>Gunneridae</taxon>
        <taxon>Pentapetalae</taxon>
        <taxon>rosids</taxon>
        <taxon>malvids</taxon>
        <taxon>Malvales</taxon>
        <taxon>Malvaceae</taxon>
        <taxon>Grewioideae</taxon>
        <taxon>Apeibeae</taxon>
        <taxon>Corchorus</taxon>
    </lineage>
</organism>
<name>A0A1R3L0P2_9ROSI</name>
<reference evidence="2" key="1">
    <citation type="submission" date="2013-09" db="EMBL/GenBank/DDBJ databases">
        <title>Corchorus olitorius genome sequencing.</title>
        <authorList>
            <person name="Alam M."/>
            <person name="Haque M.S."/>
            <person name="Islam M.S."/>
            <person name="Emdad E.M."/>
            <person name="Islam M.M."/>
            <person name="Ahmed B."/>
            <person name="Halim A."/>
            <person name="Hossen Q.M.M."/>
            <person name="Hossain M.Z."/>
            <person name="Ahmed R."/>
            <person name="Khan M.M."/>
            <person name="Islam R."/>
            <person name="Rashid M.M."/>
            <person name="Khan S.A."/>
            <person name="Rahman M.S."/>
            <person name="Alam M."/>
            <person name="Yahiya A.S."/>
            <person name="Khan M.S."/>
            <person name="Azam M.S."/>
            <person name="Haque T."/>
            <person name="Lashkar M.Z.H."/>
            <person name="Akhand A.I."/>
            <person name="Morshed G."/>
            <person name="Roy S."/>
            <person name="Uddin K.S."/>
            <person name="Rabeya T."/>
            <person name="Hossain A.S."/>
            <person name="Chowdhury A."/>
            <person name="Snigdha A.R."/>
            <person name="Mortoza M.S."/>
            <person name="Matin S.A."/>
            <person name="Hoque S.M.E."/>
            <person name="Islam M.K."/>
            <person name="Roy D.K."/>
            <person name="Haider R."/>
            <person name="Moosa M.M."/>
            <person name="Elias S.M."/>
            <person name="Hasan A.M."/>
            <person name="Jahan S."/>
            <person name="Shafiuddin M."/>
            <person name="Mahmood N."/>
            <person name="Shommy N.S."/>
        </authorList>
    </citation>
    <scope>NUCLEOTIDE SEQUENCE [LARGE SCALE GENOMIC DNA]</scope>
    <source>
        <strain evidence="2">cv. O-4</strain>
    </source>
</reference>
<proteinExistence type="predicted"/>
<evidence type="ECO:0000313" key="1">
    <source>
        <dbReference type="EMBL" id="OMP12870.1"/>
    </source>
</evidence>
<protein>
    <submittedName>
        <fullName evidence="1">Phenol 2-monooxygenase</fullName>
    </submittedName>
</protein>
<dbReference type="EMBL" id="AWUE01005758">
    <property type="protein sequence ID" value="OMP12870.1"/>
    <property type="molecule type" value="Genomic_DNA"/>
</dbReference>
<sequence>MKCGLYSALNLVTGYPLQASWVKKRVNVTGTSDKEDPQKTRKPEELILNAREIESWDEKEYD</sequence>
<comment type="caution">
    <text evidence="1">The sequence shown here is derived from an EMBL/GenBank/DDBJ whole genome shotgun (WGS) entry which is preliminary data.</text>
</comment>
<dbReference type="AlphaFoldDB" id="A0A1R3L0P2"/>
<gene>
    <name evidence="1" type="ORF">COLO4_02654</name>
</gene>
<evidence type="ECO:0000313" key="2">
    <source>
        <dbReference type="Proteomes" id="UP000187203"/>
    </source>
</evidence>
<accession>A0A1R3L0P2</accession>
<dbReference type="Proteomes" id="UP000187203">
    <property type="component" value="Unassembled WGS sequence"/>
</dbReference>
<keyword evidence="2" id="KW-1185">Reference proteome</keyword>